<dbReference type="HOGENOM" id="CLU_031730_1_3_1"/>
<dbReference type="CDD" id="cd21175">
    <property type="entry name" value="LPMO_AA9"/>
    <property type="match status" value="1"/>
</dbReference>
<evidence type="ECO:0000256" key="11">
    <source>
        <dbReference type="ARBA" id="ARBA00047174"/>
    </source>
</evidence>
<reference evidence="15" key="1">
    <citation type="journal article" date="2014" name="Genome Announc.">
        <title>Genome sequence and annotation of Acremonium chrysogenum, producer of the beta-lactam antibiotic cephalosporin C.</title>
        <authorList>
            <person name="Terfehr D."/>
            <person name="Dahlmann T.A."/>
            <person name="Specht T."/>
            <person name="Zadra I."/>
            <person name="Kuernsteiner H."/>
            <person name="Kueck U."/>
        </authorList>
    </citation>
    <scope>NUCLEOTIDE SEQUENCE [LARGE SCALE GENOMIC DNA]</scope>
    <source>
        <strain evidence="15">ATCC 11550 / CBS 779.69 / DSM 880 / IAM 14645 / JCM 23072 / IMI 49137</strain>
    </source>
</reference>
<sequence>MATAYIALALGALAGCAAAHGTVTNFTTDGKVNGGFLIDYYYEKQNTGSFPDVAGWYAENLDLGFVAPNDFGTSDINCHINSEPGAITASVSAGGTVKFQWSNWPHGIGPMLTYIAACNGDCAEADKSSLEWVKIDESGIDYDTQVWASQAMIDAGNAWTTKVPANLKAGNYVFRHETIALHGGGSANGAQAYPQCINIAVTGSGTVGLPSGTLGVDLYKADDPGILFNPYTTITEYVIPGPALWTGAS</sequence>
<name>A0A086SZW8_HAPC1</name>
<evidence type="ECO:0000313" key="14">
    <source>
        <dbReference type="EMBL" id="KFH42650.1"/>
    </source>
</evidence>
<dbReference type="STRING" id="857340.A0A086SZW8"/>
<evidence type="ECO:0000256" key="10">
    <source>
        <dbReference type="ARBA" id="ARBA00045077"/>
    </source>
</evidence>
<evidence type="ECO:0000256" key="5">
    <source>
        <dbReference type="ARBA" id="ARBA00023001"/>
    </source>
</evidence>
<keyword evidence="5" id="KW-0136">Cellulose degradation</keyword>
<accession>A0A086SZW8</accession>
<evidence type="ECO:0000256" key="2">
    <source>
        <dbReference type="ARBA" id="ARBA00004613"/>
    </source>
</evidence>
<keyword evidence="6" id="KW-1015">Disulfide bond</keyword>
<keyword evidence="4 12" id="KW-0732">Signal</keyword>
<dbReference type="InterPro" id="IPR049892">
    <property type="entry name" value="AA9"/>
</dbReference>
<dbReference type="GO" id="GO:0005576">
    <property type="term" value="C:extracellular region"/>
    <property type="evidence" value="ECO:0007669"/>
    <property type="project" value="UniProtKB-SubCell"/>
</dbReference>
<dbReference type="PANTHER" id="PTHR33353">
    <property type="entry name" value="PUTATIVE (AFU_ORTHOLOGUE AFUA_1G12560)-RELATED"/>
    <property type="match status" value="1"/>
</dbReference>
<keyword evidence="15" id="KW-1185">Reference proteome</keyword>
<dbReference type="OrthoDB" id="4849160at2759"/>
<gene>
    <name evidence="14" type="ORF">ACRE_066140</name>
</gene>
<dbReference type="GO" id="GO:0030245">
    <property type="term" value="P:cellulose catabolic process"/>
    <property type="evidence" value="ECO:0007669"/>
    <property type="project" value="UniProtKB-KW"/>
</dbReference>
<evidence type="ECO:0000256" key="7">
    <source>
        <dbReference type="ARBA" id="ARBA00023277"/>
    </source>
</evidence>
<comment type="cofactor">
    <cofactor evidence="1">
        <name>Cu(2+)</name>
        <dbReference type="ChEBI" id="CHEBI:29036"/>
    </cofactor>
</comment>
<evidence type="ECO:0000256" key="1">
    <source>
        <dbReference type="ARBA" id="ARBA00001973"/>
    </source>
</evidence>
<dbReference type="InterPro" id="IPR005103">
    <property type="entry name" value="AA9_LPMO"/>
</dbReference>
<evidence type="ECO:0000256" key="12">
    <source>
        <dbReference type="SAM" id="SignalP"/>
    </source>
</evidence>
<evidence type="ECO:0000256" key="3">
    <source>
        <dbReference type="ARBA" id="ARBA00022525"/>
    </source>
</evidence>
<dbReference type="Gene3D" id="2.70.50.70">
    <property type="match status" value="1"/>
</dbReference>
<evidence type="ECO:0000259" key="13">
    <source>
        <dbReference type="Pfam" id="PF03443"/>
    </source>
</evidence>
<dbReference type="AlphaFoldDB" id="A0A086SZW8"/>
<feature type="chain" id="PRO_5001815376" description="lytic cellulose monooxygenase (C4-dehydrogenating)" evidence="12">
    <location>
        <begin position="20"/>
        <end position="249"/>
    </location>
</feature>
<evidence type="ECO:0000256" key="4">
    <source>
        <dbReference type="ARBA" id="ARBA00022729"/>
    </source>
</evidence>
<evidence type="ECO:0000256" key="8">
    <source>
        <dbReference type="ARBA" id="ARBA00023326"/>
    </source>
</evidence>
<keyword evidence="3" id="KW-0964">Secreted</keyword>
<protein>
    <recommendedName>
        <fullName evidence="11">lytic cellulose monooxygenase (C4-dehydrogenating)</fullName>
        <ecNumber evidence="11">1.14.99.56</ecNumber>
    </recommendedName>
</protein>
<dbReference type="Proteomes" id="UP000029964">
    <property type="component" value="Unassembled WGS sequence"/>
</dbReference>
<dbReference type="PANTHER" id="PTHR33353:SF34">
    <property type="entry name" value="ENDO-BETA-1,4-GLUCANASE D"/>
    <property type="match status" value="1"/>
</dbReference>
<comment type="caution">
    <text evidence="14">The sequence shown here is derived from an EMBL/GenBank/DDBJ whole genome shotgun (WGS) entry which is preliminary data.</text>
</comment>
<evidence type="ECO:0000256" key="6">
    <source>
        <dbReference type="ARBA" id="ARBA00023157"/>
    </source>
</evidence>
<organism evidence="14 15">
    <name type="scientific">Hapsidospora chrysogenum (strain ATCC 11550 / CBS 779.69 / DSM 880 / IAM 14645 / JCM 23072 / IMI 49137)</name>
    <name type="common">Acremonium chrysogenum</name>
    <dbReference type="NCBI Taxonomy" id="857340"/>
    <lineage>
        <taxon>Eukaryota</taxon>
        <taxon>Fungi</taxon>
        <taxon>Dikarya</taxon>
        <taxon>Ascomycota</taxon>
        <taxon>Pezizomycotina</taxon>
        <taxon>Sordariomycetes</taxon>
        <taxon>Hypocreomycetidae</taxon>
        <taxon>Hypocreales</taxon>
        <taxon>Bionectriaceae</taxon>
        <taxon>Hapsidospora</taxon>
    </lineage>
</organism>
<dbReference type="Pfam" id="PF03443">
    <property type="entry name" value="AA9"/>
    <property type="match status" value="1"/>
</dbReference>
<comment type="subcellular location">
    <subcellularLocation>
        <location evidence="2">Secreted</location>
    </subcellularLocation>
</comment>
<feature type="domain" description="Auxiliary Activity family 9 catalytic" evidence="13">
    <location>
        <begin position="20"/>
        <end position="235"/>
    </location>
</feature>
<feature type="signal peptide" evidence="12">
    <location>
        <begin position="1"/>
        <end position="19"/>
    </location>
</feature>
<comment type="catalytic activity">
    <reaction evidence="10">
        <text>[(1-&gt;4)-beta-D-glucosyl]n+m + reduced acceptor + O2 = 4-dehydro-beta-D-glucosyl-[(1-&gt;4)-beta-D-glucosyl]n-1 + [(1-&gt;4)-beta-D-glucosyl]m + acceptor + H2O.</text>
        <dbReference type="EC" id="1.14.99.56"/>
    </reaction>
</comment>
<evidence type="ECO:0000256" key="9">
    <source>
        <dbReference type="ARBA" id="ARBA00044502"/>
    </source>
</evidence>
<keyword evidence="7" id="KW-0119">Carbohydrate metabolism</keyword>
<comment type="similarity">
    <text evidence="9">Belongs to the polysaccharide monooxygenase AA9 family.</text>
</comment>
<keyword evidence="8" id="KW-0624">Polysaccharide degradation</keyword>
<proteinExistence type="inferred from homology"/>
<evidence type="ECO:0000313" key="15">
    <source>
        <dbReference type="Proteomes" id="UP000029964"/>
    </source>
</evidence>
<dbReference type="EMBL" id="JPKY01000089">
    <property type="protein sequence ID" value="KFH42650.1"/>
    <property type="molecule type" value="Genomic_DNA"/>
</dbReference>
<dbReference type="EC" id="1.14.99.56" evidence="11"/>